<gene>
    <name evidence="1" type="ORF">MCOR_50676</name>
</gene>
<dbReference type="InterPro" id="IPR043502">
    <property type="entry name" value="DNA/RNA_pol_sf"/>
</dbReference>
<dbReference type="InterPro" id="IPR050951">
    <property type="entry name" value="Retrovirus_Pol_polyprotein"/>
</dbReference>
<proteinExistence type="predicted"/>
<accession>A0A6J8EC28</accession>
<protein>
    <recommendedName>
        <fullName evidence="3">Reverse transcriptase domain-containing protein</fullName>
    </recommendedName>
</protein>
<dbReference type="SUPFAM" id="SSF56672">
    <property type="entry name" value="DNA/RNA polymerases"/>
    <property type="match status" value="1"/>
</dbReference>
<keyword evidence="2" id="KW-1185">Reference proteome</keyword>
<sequence length="269" mass="30466">MLDQGIIQRSNSPWASPLQLVIKKSGKVRPCVDYRRVNALTIPNAYPLARIQNCLDAVSGATLFSTFDLTSPKHSNADAMSRICNPRDCDCPESDNLEYLKCGPCKKCKKRTIDIQSSISNQLDITDTQTEKICAVKTRQQTKDEHVWTLWEGGGYSNKDLQTFQENDPDLSPVLEWVKTNTRPSSTEMEKISAATRHYWHLWGSIELIDGVLYKTLTKRDGVENYKQLLVPANLKEEVLKKYTTLFCQAILVERNPKANCPEITIGLK</sequence>
<evidence type="ECO:0000313" key="1">
    <source>
        <dbReference type="EMBL" id="CAC5418224.1"/>
    </source>
</evidence>
<evidence type="ECO:0000313" key="2">
    <source>
        <dbReference type="Proteomes" id="UP000507470"/>
    </source>
</evidence>
<dbReference type="Proteomes" id="UP000507470">
    <property type="component" value="Unassembled WGS sequence"/>
</dbReference>
<dbReference type="InterPro" id="IPR043128">
    <property type="entry name" value="Rev_trsase/Diguanyl_cyclase"/>
</dbReference>
<name>A0A6J8EC28_MYTCO</name>
<dbReference type="OrthoDB" id="10066870at2759"/>
<dbReference type="AlphaFoldDB" id="A0A6J8EC28"/>
<dbReference type="Gene3D" id="3.30.70.270">
    <property type="match status" value="1"/>
</dbReference>
<dbReference type="PANTHER" id="PTHR37984">
    <property type="entry name" value="PROTEIN CBG26694"/>
    <property type="match status" value="1"/>
</dbReference>
<dbReference type="EMBL" id="CACVKT020008887">
    <property type="protein sequence ID" value="CAC5418224.1"/>
    <property type="molecule type" value="Genomic_DNA"/>
</dbReference>
<reference evidence="1 2" key="1">
    <citation type="submission" date="2020-06" db="EMBL/GenBank/DDBJ databases">
        <authorList>
            <person name="Li R."/>
            <person name="Bekaert M."/>
        </authorList>
    </citation>
    <scope>NUCLEOTIDE SEQUENCE [LARGE SCALE GENOMIC DNA]</scope>
    <source>
        <strain evidence="2">wild</strain>
    </source>
</reference>
<dbReference type="PANTHER" id="PTHR37984:SF5">
    <property type="entry name" value="PROTEIN NYNRIN-LIKE"/>
    <property type="match status" value="1"/>
</dbReference>
<organism evidence="1 2">
    <name type="scientific">Mytilus coruscus</name>
    <name type="common">Sea mussel</name>
    <dbReference type="NCBI Taxonomy" id="42192"/>
    <lineage>
        <taxon>Eukaryota</taxon>
        <taxon>Metazoa</taxon>
        <taxon>Spiralia</taxon>
        <taxon>Lophotrochozoa</taxon>
        <taxon>Mollusca</taxon>
        <taxon>Bivalvia</taxon>
        <taxon>Autobranchia</taxon>
        <taxon>Pteriomorphia</taxon>
        <taxon>Mytilida</taxon>
        <taxon>Mytiloidea</taxon>
        <taxon>Mytilidae</taxon>
        <taxon>Mytilinae</taxon>
        <taxon>Mytilus</taxon>
    </lineage>
</organism>
<dbReference type="Gene3D" id="3.10.10.10">
    <property type="entry name" value="HIV Type 1 Reverse Transcriptase, subunit A, domain 1"/>
    <property type="match status" value="1"/>
</dbReference>
<evidence type="ECO:0008006" key="3">
    <source>
        <dbReference type="Google" id="ProtNLM"/>
    </source>
</evidence>